<dbReference type="HOGENOM" id="CLU_2450520_0_0_7"/>
<dbReference type="GO" id="GO:0009307">
    <property type="term" value="P:DNA restriction-modification system"/>
    <property type="evidence" value="ECO:0007669"/>
    <property type="project" value="UniProtKB-KW"/>
</dbReference>
<gene>
    <name evidence="6" type="ordered locus">HBZC1_02910</name>
</gene>
<evidence type="ECO:0000256" key="2">
    <source>
        <dbReference type="ARBA" id="ARBA00022679"/>
    </source>
</evidence>
<dbReference type="GO" id="GO:0032259">
    <property type="term" value="P:methylation"/>
    <property type="evidence" value="ECO:0007669"/>
    <property type="project" value="UniProtKB-KW"/>
</dbReference>
<keyword evidence="3" id="KW-0949">S-adenosyl-L-methionine</keyword>
<dbReference type="Gene3D" id="3.40.50.150">
    <property type="entry name" value="Vaccinia Virus protein VP39"/>
    <property type="match status" value="1"/>
</dbReference>
<dbReference type="SUPFAM" id="SSF53335">
    <property type="entry name" value="S-adenosyl-L-methionine-dependent methyltransferases"/>
    <property type="match status" value="1"/>
</dbReference>
<dbReference type="STRING" id="1002804.HBZC1_02910"/>
<comment type="catalytic activity">
    <reaction evidence="5">
        <text>a 2'-deoxycytidine in DNA + S-adenosyl-L-methionine = a 5-methyl-2'-deoxycytidine in DNA + S-adenosyl-L-homocysteine + H(+)</text>
        <dbReference type="Rhea" id="RHEA:13681"/>
        <dbReference type="Rhea" id="RHEA-COMP:11369"/>
        <dbReference type="Rhea" id="RHEA-COMP:11370"/>
        <dbReference type="ChEBI" id="CHEBI:15378"/>
        <dbReference type="ChEBI" id="CHEBI:57856"/>
        <dbReference type="ChEBI" id="CHEBI:59789"/>
        <dbReference type="ChEBI" id="CHEBI:85452"/>
        <dbReference type="ChEBI" id="CHEBI:85454"/>
        <dbReference type="EC" id="2.1.1.37"/>
    </reaction>
</comment>
<dbReference type="Pfam" id="PF00145">
    <property type="entry name" value="DNA_methylase"/>
    <property type="match status" value="1"/>
</dbReference>
<dbReference type="KEGG" id="hbi:HBZC1_02910"/>
<evidence type="ECO:0000256" key="5">
    <source>
        <dbReference type="ARBA" id="ARBA00047422"/>
    </source>
</evidence>
<dbReference type="eggNOG" id="COG0270">
    <property type="taxonomic scope" value="Bacteria"/>
</dbReference>
<dbReference type="PROSITE" id="PS00094">
    <property type="entry name" value="C5_MTASE_1"/>
    <property type="match status" value="1"/>
</dbReference>
<dbReference type="InterPro" id="IPR001525">
    <property type="entry name" value="C5_MeTfrase"/>
</dbReference>
<dbReference type="GO" id="GO:0003886">
    <property type="term" value="F:DNA (cytosine-5-)-methyltransferase activity"/>
    <property type="evidence" value="ECO:0007669"/>
    <property type="project" value="UniProtKB-EC"/>
</dbReference>
<dbReference type="Proteomes" id="UP000008387">
    <property type="component" value="Chromosome"/>
</dbReference>
<keyword evidence="4" id="KW-0680">Restriction system</keyword>
<reference evidence="6 7" key="1">
    <citation type="journal article" date="2011" name="J. Bacteriol.">
        <title>Genome sequence of Helicobacter bizzozeronii strain CIII-1, an isolate from human gastric mucosa.</title>
        <authorList>
            <person name="Schott T."/>
            <person name="Rossi M."/>
            <person name="Hanninen M.L."/>
        </authorList>
    </citation>
    <scope>NUCLEOTIDE SEQUENCE [LARGE SCALE GENOMIC DNA]</scope>
    <source>
        <strain evidence="6 7">CIII-1</strain>
    </source>
</reference>
<dbReference type="EMBL" id="FR871757">
    <property type="protein sequence ID" value="CCB79277.1"/>
    <property type="molecule type" value="Genomic_DNA"/>
</dbReference>
<evidence type="ECO:0000256" key="1">
    <source>
        <dbReference type="ARBA" id="ARBA00022603"/>
    </source>
</evidence>
<keyword evidence="1 6" id="KW-0489">Methyltransferase</keyword>
<dbReference type="AlphaFoldDB" id="F8KRA3"/>
<proteinExistence type="predicted"/>
<protein>
    <submittedName>
        <fullName evidence="6">Modification methylase HpaII</fullName>
        <ecNumber evidence="6">2.1.1.37</ecNumber>
    </submittedName>
</protein>
<evidence type="ECO:0000313" key="6">
    <source>
        <dbReference type="EMBL" id="CCB79277.1"/>
    </source>
</evidence>
<keyword evidence="2 6" id="KW-0808">Transferase</keyword>
<keyword evidence="7" id="KW-1185">Reference proteome</keyword>
<dbReference type="InterPro" id="IPR018117">
    <property type="entry name" value="C5_DNA_meth_AS"/>
</dbReference>
<evidence type="ECO:0000313" key="7">
    <source>
        <dbReference type="Proteomes" id="UP000008387"/>
    </source>
</evidence>
<evidence type="ECO:0000256" key="3">
    <source>
        <dbReference type="ARBA" id="ARBA00022691"/>
    </source>
</evidence>
<sequence length="89" mass="9982">MSLRAKSTHALKKPISLIFLKPPLFGDITDLSVQAQMPPHFDILCAGFPCQAFSIAGYQRGFEDTRGTLFTEGTPLTSFAKLWEMRYNL</sequence>
<dbReference type="REBASE" id="36656">
    <property type="entry name" value="M.HbiCORF2910P"/>
</dbReference>
<evidence type="ECO:0000256" key="4">
    <source>
        <dbReference type="ARBA" id="ARBA00022747"/>
    </source>
</evidence>
<name>F8KRA3_HELBC</name>
<organism evidence="6 7">
    <name type="scientific">Helicobacter bizzozeronii (strain CIII-1)</name>
    <dbReference type="NCBI Taxonomy" id="1002804"/>
    <lineage>
        <taxon>Bacteria</taxon>
        <taxon>Pseudomonadati</taxon>
        <taxon>Campylobacterota</taxon>
        <taxon>Epsilonproteobacteria</taxon>
        <taxon>Campylobacterales</taxon>
        <taxon>Helicobacteraceae</taxon>
        <taxon>Helicobacter</taxon>
    </lineage>
</organism>
<dbReference type="InterPro" id="IPR029063">
    <property type="entry name" value="SAM-dependent_MTases_sf"/>
</dbReference>
<accession>F8KRA3</accession>
<dbReference type="EC" id="2.1.1.37" evidence="6"/>